<organism evidence="4 5">
    <name type="scientific">Micromonospora chokoriensis</name>
    <dbReference type="NCBI Taxonomy" id="356851"/>
    <lineage>
        <taxon>Bacteria</taxon>
        <taxon>Bacillati</taxon>
        <taxon>Actinomycetota</taxon>
        <taxon>Actinomycetes</taxon>
        <taxon>Micromonosporales</taxon>
        <taxon>Micromonosporaceae</taxon>
        <taxon>Micromonospora</taxon>
    </lineage>
</organism>
<gene>
    <name evidence="4" type="ORF">GA0070612_2842</name>
</gene>
<keyword evidence="1" id="KW-0732">Signal</keyword>
<protein>
    <submittedName>
        <fullName evidence="4">Feruloyl esterase</fullName>
    </submittedName>
</protein>
<dbReference type="EMBL" id="LT607409">
    <property type="protein sequence ID" value="SCE99704.1"/>
    <property type="molecule type" value="Genomic_DNA"/>
</dbReference>
<dbReference type="NCBIfam" id="TIGR01840">
    <property type="entry name" value="esterase_phb"/>
    <property type="match status" value="1"/>
</dbReference>
<evidence type="ECO:0000256" key="1">
    <source>
        <dbReference type="ARBA" id="ARBA00022729"/>
    </source>
</evidence>
<dbReference type="Gene3D" id="3.40.50.1820">
    <property type="entry name" value="alpha/beta hydrolase"/>
    <property type="match status" value="1"/>
</dbReference>
<keyword evidence="2" id="KW-0378">Hydrolase</keyword>
<reference evidence="5" key="1">
    <citation type="submission" date="2016-06" db="EMBL/GenBank/DDBJ databases">
        <authorList>
            <person name="Varghese N."/>
            <person name="Submissions Spin"/>
        </authorList>
    </citation>
    <scope>NUCLEOTIDE SEQUENCE [LARGE SCALE GENOMIC DNA]</scope>
    <source>
        <strain evidence="5">DSM 45160</strain>
    </source>
</reference>
<evidence type="ECO:0000313" key="5">
    <source>
        <dbReference type="Proteomes" id="UP000198224"/>
    </source>
</evidence>
<dbReference type="GO" id="GO:0016787">
    <property type="term" value="F:hydrolase activity"/>
    <property type="evidence" value="ECO:0007669"/>
    <property type="project" value="UniProtKB-KW"/>
</dbReference>
<dbReference type="Proteomes" id="UP000198224">
    <property type="component" value="Chromosome I"/>
</dbReference>
<name>A0A1C4WU76_9ACTN</name>
<accession>A0A1C4WU76</accession>
<dbReference type="InterPro" id="IPR010126">
    <property type="entry name" value="Esterase_phb"/>
</dbReference>
<sequence length="424" mass="44151">MTQFTVRPFQEAAVRRSSSTLTRLIGAVAGLSLALAGVVAVAAPAQAATLTQVTGFGSNPGNLTMYAYRPDNLPANSPAVVLLHGCVQNASGYFSNSGWQKYADQWKFTLIVAQQPSGNNANSCFNFFEAGDTTRGQGEALSVKQMVDHAKATFGVNGSRVYVSGLSAGGAMSAVMLATYPDVFAAGSIIAGIPYRCATSMVNAFSCMNPGADRTPAAWGDLVRGAYSGYTGPRPRVAIWHGTSDTTVTPLNGTESRDQWTNVRGVSQTPSSTSSLPGNTTLEVYGNDDVRLYRVSGMGHGTPVDPGSGADQCGTAAAYFLDTICSTYRDALFFGLNGGGTGPTPTPTVTPTPTPTVTPTPTPTPTVPATCVTASNYAHVAAGRAYQSGGYAYANGSNQRMGLYNTFYTSALKQTAANYWVIGC</sequence>
<dbReference type="InterPro" id="IPR050955">
    <property type="entry name" value="Plant_Biomass_Hydrol_Est"/>
</dbReference>
<dbReference type="AlphaFoldDB" id="A0A1C4WU76"/>
<evidence type="ECO:0000313" key="4">
    <source>
        <dbReference type="EMBL" id="SCE99704.1"/>
    </source>
</evidence>
<dbReference type="eggNOG" id="COG3509">
    <property type="taxonomic scope" value="Bacteria"/>
</dbReference>
<dbReference type="PANTHER" id="PTHR43037:SF1">
    <property type="entry name" value="BLL1128 PROTEIN"/>
    <property type="match status" value="1"/>
</dbReference>
<dbReference type="SUPFAM" id="SSF53474">
    <property type="entry name" value="alpha/beta-Hydrolases"/>
    <property type="match status" value="2"/>
</dbReference>
<dbReference type="PANTHER" id="PTHR43037">
    <property type="entry name" value="UNNAMED PRODUCT-RELATED"/>
    <property type="match status" value="1"/>
</dbReference>
<feature type="compositionally biased region" description="Pro residues" evidence="3">
    <location>
        <begin position="344"/>
        <end position="364"/>
    </location>
</feature>
<evidence type="ECO:0000256" key="3">
    <source>
        <dbReference type="SAM" id="MobiDB-lite"/>
    </source>
</evidence>
<dbReference type="Pfam" id="PF10503">
    <property type="entry name" value="Esterase_PHB"/>
    <property type="match status" value="1"/>
</dbReference>
<keyword evidence="5" id="KW-1185">Reference proteome</keyword>
<proteinExistence type="predicted"/>
<evidence type="ECO:0000256" key="2">
    <source>
        <dbReference type="ARBA" id="ARBA00022801"/>
    </source>
</evidence>
<dbReference type="GO" id="GO:0005576">
    <property type="term" value="C:extracellular region"/>
    <property type="evidence" value="ECO:0007669"/>
    <property type="project" value="InterPro"/>
</dbReference>
<dbReference type="InterPro" id="IPR029058">
    <property type="entry name" value="AB_hydrolase_fold"/>
</dbReference>
<feature type="region of interest" description="Disordered" evidence="3">
    <location>
        <begin position="340"/>
        <end position="364"/>
    </location>
</feature>